<organism evidence="2 3">
    <name type="scientific">Mycobacterium ulcerans str. Harvey</name>
    <dbReference type="NCBI Taxonomy" id="1299332"/>
    <lineage>
        <taxon>Bacteria</taxon>
        <taxon>Bacillati</taxon>
        <taxon>Actinomycetota</taxon>
        <taxon>Actinomycetes</taxon>
        <taxon>Mycobacteriales</taxon>
        <taxon>Mycobacteriaceae</taxon>
        <taxon>Mycobacterium</taxon>
        <taxon>Mycobacterium ulcerans group</taxon>
    </lineage>
</organism>
<evidence type="ECO:0000256" key="1">
    <source>
        <dbReference type="SAM" id="MobiDB-lite"/>
    </source>
</evidence>
<evidence type="ECO:0008006" key="4">
    <source>
        <dbReference type="Google" id="ProtNLM"/>
    </source>
</evidence>
<name>A0ABN0R273_MYCUL</name>
<sequence length="88" mass="7903">MGRRQRRDISPLAGGNAGNGGVGGSGGDAGLFGLGGAGGSGGGGGDSVGLQSGAGGGGPAVMVVCSTALVVRVAPVATVVARFPAVPG</sequence>
<gene>
    <name evidence="2" type="ORF">I551_2342</name>
</gene>
<proteinExistence type="predicted"/>
<accession>A0ABN0R273</accession>
<dbReference type="Proteomes" id="UP000020681">
    <property type="component" value="Unassembled WGS sequence"/>
</dbReference>
<dbReference type="EMBL" id="JAOL01000094">
    <property type="protein sequence ID" value="EUA91188.1"/>
    <property type="molecule type" value="Genomic_DNA"/>
</dbReference>
<comment type="caution">
    <text evidence="2">The sequence shown here is derived from an EMBL/GenBank/DDBJ whole genome shotgun (WGS) entry which is preliminary data.</text>
</comment>
<keyword evidence="3" id="KW-1185">Reference proteome</keyword>
<feature type="region of interest" description="Disordered" evidence="1">
    <location>
        <begin position="1"/>
        <end position="21"/>
    </location>
</feature>
<reference evidence="2 3" key="1">
    <citation type="submission" date="2014-01" db="EMBL/GenBank/DDBJ databases">
        <authorList>
            <person name="Dobos K."/>
            <person name="Lenaerts A."/>
            <person name="Ordway D."/>
            <person name="DeGroote M.A."/>
            <person name="Parker T."/>
            <person name="Sizemore C."/>
            <person name="Tallon L.J."/>
            <person name="Sadzewicz L.K."/>
            <person name="Sengamalay N."/>
            <person name="Fraser C.M."/>
            <person name="Hine E."/>
            <person name="Shefchek K.A."/>
            <person name="Das S.P."/>
            <person name="Tettelin H."/>
        </authorList>
    </citation>
    <scope>NUCLEOTIDE SEQUENCE [LARGE SCALE GENOMIC DNA]</scope>
    <source>
        <strain evidence="2 3">Harvey</strain>
    </source>
</reference>
<evidence type="ECO:0000313" key="2">
    <source>
        <dbReference type="EMBL" id="EUA91188.1"/>
    </source>
</evidence>
<evidence type="ECO:0000313" key="3">
    <source>
        <dbReference type="Proteomes" id="UP000020681"/>
    </source>
</evidence>
<protein>
    <recommendedName>
        <fullName evidence="4">PE-PGRS family domain protein</fullName>
    </recommendedName>
</protein>